<evidence type="ECO:0000313" key="1">
    <source>
        <dbReference type="EMBL" id="MBP2241286.1"/>
    </source>
</evidence>
<protein>
    <submittedName>
        <fullName evidence="1">Uncharacterized protein</fullName>
    </submittedName>
</protein>
<gene>
    <name evidence="1" type="ORF">J2Z40_001848</name>
</gene>
<evidence type="ECO:0000313" key="2">
    <source>
        <dbReference type="Proteomes" id="UP001519293"/>
    </source>
</evidence>
<dbReference type="RefSeq" id="WP_066395256.1">
    <property type="nucleotide sequence ID" value="NZ_JAGIKZ010000008.1"/>
</dbReference>
<comment type="caution">
    <text evidence="1">The sequence shown here is derived from an EMBL/GenBank/DDBJ whole genome shotgun (WGS) entry which is preliminary data.</text>
</comment>
<dbReference type="EMBL" id="JAGIKZ010000008">
    <property type="protein sequence ID" value="MBP2241286.1"/>
    <property type="molecule type" value="Genomic_DNA"/>
</dbReference>
<name>A0ABS4RFW1_9BACI</name>
<accession>A0ABS4RFW1</accession>
<reference evidence="1 2" key="1">
    <citation type="submission" date="2021-03" db="EMBL/GenBank/DDBJ databases">
        <title>Genomic Encyclopedia of Type Strains, Phase IV (KMG-IV): sequencing the most valuable type-strain genomes for metagenomic binning, comparative biology and taxonomic classification.</title>
        <authorList>
            <person name="Goeker M."/>
        </authorList>
    </citation>
    <scope>NUCLEOTIDE SEQUENCE [LARGE SCALE GENOMIC DNA]</scope>
    <source>
        <strain evidence="1 2">DSM 26675</strain>
    </source>
</reference>
<organism evidence="1 2">
    <name type="scientific">Cytobacillus eiseniae</name>
    <dbReference type="NCBI Taxonomy" id="762947"/>
    <lineage>
        <taxon>Bacteria</taxon>
        <taxon>Bacillati</taxon>
        <taxon>Bacillota</taxon>
        <taxon>Bacilli</taxon>
        <taxon>Bacillales</taxon>
        <taxon>Bacillaceae</taxon>
        <taxon>Cytobacillus</taxon>
    </lineage>
</organism>
<keyword evidence="2" id="KW-1185">Reference proteome</keyword>
<proteinExistence type="predicted"/>
<sequence length="95" mass="11147">MYRFVIGSEEWILRFSPHIEVEAEIKQAIVSTILQLDSELPFYSHGESFIIMNEFLGMIVFHVEKVPSLILTVTAIVDEQNWYIQNKLTIVKYKK</sequence>
<dbReference type="Proteomes" id="UP001519293">
    <property type="component" value="Unassembled WGS sequence"/>
</dbReference>